<reference evidence="11 12" key="1">
    <citation type="submission" date="2023-10" db="EMBL/GenBank/DDBJ databases">
        <title>Novel methanotroph of the genus Methylocapsa from a subarctic wetland.</title>
        <authorList>
            <person name="Belova S.E."/>
            <person name="Oshkin I.Y."/>
            <person name="Miroshnikov K."/>
            <person name="Dedysh S.N."/>
        </authorList>
    </citation>
    <scope>NUCLEOTIDE SEQUENCE [LARGE SCALE GENOMIC DNA]</scope>
    <source>
        <strain evidence="11 12">RX1</strain>
    </source>
</reference>
<gene>
    <name evidence="11" type="ORF">RZS28_01000</name>
</gene>
<evidence type="ECO:0000313" key="11">
    <source>
        <dbReference type="EMBL" id="WOJ89924.1"/>
    </source>
</evidence>
<dbReference type="Pfam" id="PF02530">
    <property type="entry name" value="Porin_2"/>
    <property type="match status" value="1"/>
</dbReference>
<evidence type="ECO:0000256" key="6">
    <source>
        <dbReference type="ARBA" id="ARBA00023065"/>
    </source>
</evidence>
<keyword evidence="2 10" id="KW-0813">Transport</keyword>
<comment type="similarity">
    <text evidence="1 10">Belongs to the alphaproteobacteria porin family.</text>
</comment>
<keyword evidence="7 10" id="KW-0626">Porin</keyword>
<dbReference type="EMBL" id="CP136862">
    <property type="protein sequence ID" value="WOJ89924.1"/>
    <property type="molecule type" value="Genomic_DNA"/>
</dbReference>
<proteinExistence type="inferred from homology"/>
<keyword evidence="6 10" id="KW-0406">Ion transport</keyword>
<keyword evidence="4 10" id="KW-0812">Transmembrane</keyword>
<keyword evidence="8 10" id="KW-0472">Membrane</keyword>
<dbReference type="Proteomes" id="UP001626536">
    <property type="component" value="Chromosome"/>
</dbReference>
<evidence type="ECO:0000256" key="8">
    <source>
        <dbReference type="ARBA" id="ARBA00023136"/>
    </source>
</evidence>
<evidence type="ECO:0000256" key="1">
    <source>
        <dbReference type="ARBA" id="ARBA00009521"/>
    </source>
</evidence>
<keyword evidence="12" id="KW-1185">Reference proteome</keyword>
<organism evidence="11 12">
    <name type="scientific">Methylocapsa polymorpha</name>
    <dbReference type="NCBI Taxonomy" id="3080828"/>
    <lineage>
        <taxon>Bacteria</taxon>
        <taxon>Pseudomonadati</taxon>
        <taxon>Pseudomonadota</taxon>
        <taxon>Alphaproteobacteria</taxon>
        <taxon>Hyphomicrobiales</taxon>
        <taxon>Beijerinckiaceae</taxon>
        <taxon>Methylocapsa</taxon>
    </lineage>
</organism>
<sequence>MRLFKGLLLGSAAALVSVGGAKAADLPAFKSAPVEYVRICDAYGSGFFYIPGTDTCLKVGGLVLGETRGFDPQFSIGPSGGSTFWGNGTAAGHTAVGTAFPALGGVGFIPSASQYTNPRSRDAYSFGALGRVELDARTKSDWGTVRAFLRVDSYYGSGGNAATGALNGLGGPIINTTGGSTVQRDTTIINKAFIQFAGLTAGYAQSMFDFYADAYNYNNLRGSNATVSLLAYTATFGNGFSATLSFEDQASRRAFIGSTFAGSVSAAGVTSPILFDGFSGTSFQANPAGARIPEIVGNLRYDQPWGSVQISAAAHQISSSLFASTALQTATASTANAASTYAFPVTSSNSYGFAVQGGVQLNMDYLSPGDKLWLQAAYERGAFGYIAGNNLGFNYGLGVNANRYAGSGFTWSDYSAGWNPQPGSDCVWTGFGPFASGGGSCQQTSGWDLTGAYKHYWIPTLASAIYGSFLQYNNPQNALNGFGGAVGVSNIKEGRVGTNLVWTPIKGFDIGTEFMYVRVTQSRPVGLAGDSLLTAAGLPAFRPVTNEYEGRIRVQRAF</sequence>
<evidence type="ECO:0000256" key="7">
    <source>
        <dbReference type="ARBA" id="ARBA00023114"/>
    </source>
</evidence>
<name>A0ABZ0HTP6_9HYPH</name>
<protein>
    <recommendedName>
        <fullName evidence="10">Porin</fullName>
    </recommendedName>
</protein>
<evidence type="ECO:0000313" key="12">
    <source>
        <dbReference type="Proteomes" id="UP001626536"/>
    </source>
</evidence>
<feature type="signal peptide" evidence="10">
    <location>
        <begin position="1"/>
        <end position="23"/>
    </location>
</feature>
<evidence type="ECO:0000256" key="3">
    <source>
        <dbReference type="ARBA" id="ARBA00022452"/>
    </source>
</evidence>
<comment type="subcellular location">
    <subcellularLocation>
        <location evidence="10">Cell outer membrane</location>
        <topology evidence="10">Multi-pass membrane protein</topology>
    </subcellularLocation>
</comment>
<accession>A0ABZ0HTP6</accession>
<dbReference type="RefSeq" id="WP_407339370.1">
    <property type="nucleotide sequence ID" value="NZ_CP136862.1"/>
</dbReference>
<comment type="function">
    <text evidence="10">Forms passive diffusion pores that allow small molecular weight hydrophilic materials across the outer membrane.</text>
</comment>
<keyword evidence="5 10" id="KW-0732">Signal</keyword>
<evidence type="ECO:0000256" key="9">
    <source>
        <dbReference type="ARBA" id="ARBA00023237"/>
    </source>
</evidence>
<evidence type="ECO:0000256" key="5">
    <source>
        <dbReference type="ARBA" id="ARBA00022729"/>
    </source>
</evidence>
<keyword evidence="9 10" id="KW-0998">Cell outer membrane</keyword>
<evidence type="ECO:0000256" key="10">
    <source>
        <dbReference type="RuleBase" id="RU364005"/>
    </source>
</evidence>
<evidence type="ECO:0000256" key="4">
    <source>
        <dbReference type="ARBA" id="ARBA00022692"/>
    </source>
</evidence>
<feature type="chain" id="PRO_5044981972" description="Porin" evidence="10">
    <location>
        <begin position="24"/>
        <end position="558"/>
    </location>
</feature>
<evidence type="ECO:0000256" key="2">
    <source>
        <dbReference type="ARBA" id="ARBA00022448"/>
    </source>
</evidence>
<comment type="domain">
    <text evidence="10">Consists of 16-stranded beta-barrel sheets, with large surface-exposed loops, that form a transmembrane pore at the center of each barrel. The pore is partially ocluded by a peptide loop that folds into the pore lumen.</text>
</comment>
<keyword evidence="3 10" id="KW-1134">Transmembrane beta strand</keyword>
<dbReference type="InterPro" id="IPR003684">
    <property type="entry name" value="Porin_alphabac"/>
</dbReference>